<proteinExistence type="predicted"/>
<protein>
    <submittedName>
        <fullName evidence="1">Uncharacterized protein</fullName>
    </submittedName>
</protein>
<accession>A0ACC4E0F8</accession>
<name>A0ACC4E0F8_PURLI</name>
<gene>
    <name evidence="1" type="ORF">ACCO45_003654</name>
</gene>
<keyword evidence="2" id="KW-1185">Reference proteome</keyword>
<sequence>MAKSKTKESKKPAEALASKDVAKAAAKKVVKEKEEPSKKKKKVVEPESSSESESESEEDSDSDSDSSESEEEKPVKKAAVNGKAKAKAEPESSDSDSDSESESEDEKPAKKAAVNGKAKKAESSDSDSDSESDSEEESKNGAKVEAESDSDSSDSDEESEDEKPAAKKAESDDSEDDSEDSDDSEEDSDEAVPDAEATEPARAAKKRKAETEIDEAPKKAKTDAATTLFAGSLSWGVDDNTLYEAFKEFEGLVNARVVTDKMSGRSRGFGYVDFNDSDACTKAYEAMQGKEIDGRAINLDYANAKPADANPQARAADRAKRHGDSVSPESDTLFVGNLPFDVDQDSVSEFFNAVRAVTSVRLPTDPDSGNLKGFGYVSFGSIEDAKAVFQELNGAPIGNGRMSRSVRLDFASARPPRYQWASEGFVG</sequence>
<evidence type="ECO:0000313" key="1">
    <source>
        <dbReference type="EMBL" id="KAL3962131.1"/>
    </source>
</evidence>
<dbReference type="Proteomes" id="UP001638806">
    <property type="component" value="Unassembled WGS sequence"/>
</dbReference>
<evidence type="ECO:0000313" key="2">
    <source>
        <dbReference type="Proteomes" id="UP001638806"/>
    </source>
</evidence>
<reference evidence="1" key="1">
    <citation type="submission" date="2024-12" db="EMBL/GenBank/DDBJ databases">
        <title>Comparative genomics and development of molecular markers within Purpureocillium lilacinum and among Purpureocillium species.</title>
        <authorList>
            <person name="Yeh Z.-Y."/>
            <person name="Ni N.-T."/>
            <person name="Lo P.-H."/>
            <person name="Mushyakhwo K."/>
            <person name="Lin C.-F."/>
            <person name="Nai Y.-S."/>
        </authorList>
    </citation>
    <scope>NUCLEOTIDE SEQUENCE</scope>
    <source>
        <strain evidence="1">NCHU-NPUST-175</strain>
    </source>
</reference>
<organism evidence="1 2">
    <name type="scientific">Purpureocillium lilacinum</name>
    <name type="common">Paecilomyces lilacinus</name>
    <dbReference type="NCBI Taxonomy" id="33203"/>
    <lineage>
        <taxon>Eukaryota</taxon>
        <taxon>Fungi</taxon>
        <taxon>Dikarya</taxon>
        <taxon>Ascomycota</taxon>
        <taxon>Pezizomycotina</taxon>
        <taxon>Sordariomycetes</taxon>
        <taxon>Hypocreomycetidae</taxon>
        <taxon>Hypocreales</taxon>
        <taxon>Ophiocordycipitaceae</taxon>
        <taxon>Purpureocillium</taxon>
    </lineage>
</organism>
<dbReference type="EMBL" id="JBGNUJ010000003">
    <property type="protein sequence ID" value="KAL3962131.1"/>
    <property type="molecule type" value="Genomic_DNA"/>
</dbReference>
<comment type="caution">
    <text evidence="1">The sequence shown here is derived from an EMBL/GenBank/DDBJ whole genome shotgun (WGS) entry which is preliminary data.</text>
</comment>